<sequence length="140" mass="16214">MATRAFFLNPVIASSIIGIDEILSRKLHEGLTTMSCGHEIDVQKFKEFYLFIAELFAALCTWYCMPQSLHKVLILVGLFVNDSILPIRQMSEEGVEAPNQNLKYFHEHHSRKLNRQQSMEDMTYMLFGFFGSLHNKPKEN</sequence>
<comment type="caution">
    <text evidence="1">The sequence shown here is derived from an EMBL/GenBank/DDBJ whole genome shotgun (WGS) entry which is preliminary data.</text>
</comment>
<evidence type="ECO:0000313" key="1">
    <source>
        <dbReference type="EMBL" id="GFY38970.1"/>
    </source>
</evidence>
<dbReference type="AlphaFoldDB" id="A0A8X7BPJ9"/>
<evidence type="ECO:0000313" key="2">
    <source>
        <dbReference type="Proteomes" id="UP000886998"/>
    </source>
</evidence>
<protein>
    <submittedName>
        <fullName evidence="1">Uncharacterized protein</fullName>
    </submittedName>
</protein>
<dbReference type="OrthoDB" id="8197165at2759"/>
<gene>
    <name evidence="1" type="ORF">TNIN_121881</name>
</gene>
<reference evidence="1" key="1">
    <citation type="submission" date="2020-08" db="EMBL/GenBank/DDBJ databases">
        <title>Multicomponent nature underlies the extraordinary mechanical properties of spider dragline silk.</title>
        <authorList>
            <person name="Kono N."/>
            <person name="Nakamura H."/>
            <person name="Mori M."/>
            <person name="Yoshida Y."/>
            <person name="Ohtoshi R."/>
            <person name="Malay A.D."/>
            <person name="Moran D.A.P."/>
            <person name="Tomita M."/>
            <person name="Numata K."/>
            <person name="Arakawa K."/>
        </authorList>
    </citation>
    <scope>NUCLEOTIDE SEQUENCE</scope>
</reference>
<dbReference type="Proteomes" id="UP000886998">
    <property type="component" value="Unassembled WGS sequence"/>
</dbReference>
<proteinExistence type="predicted"/>
<keyword evidence="2" id="KW-1185">Reference proteome</keyword>
<dbReference type="EMBL" id="BMAV01001134">
    <property type="protein sequence ID" value="GFY38970.1"/>
    <property type="molecule type" value="Genomic_DNA"/>
</dbReference>
<organism evidence="1 2">
    <name type="scientific">Trichonephila inaurata madagascariensis</name>
    <dbReference type="NCBI Taxonomy" id="2747483"/>
    <lineage>
        <taxon>Eukaryota</taxon>
        <taxon>Metazoa</taxon>
        <taxon>Ecdysozoa</taxon>
        <taxon>Arthropoda</taxon>
        <taxon>Chelicerata</taxon>
        <taxon>Arachnida</taxon>
        <taxon>Araneae</taxon>
        <taxon>Araneomorphae</taxon>
        <taxon>Entelegynae</taxon>
        <taxon>Araneoidea</taxon>
        <taxon>Nephilidae</taxon>
        <taxon>Trichonephila</taxon>
        <taxon>Trichonephila inaurata</taxon>
    </lineage>
</organism>
<name>A0A8X7BPJ9_9ARAC</name>
<accession>A0A8X7BPJ9</accession>